<reference evidence="1 2" key="1">
    <citation type="submission" date="2017-09" db="EMBL/GenBank/DDBJ databases">
        <title>Depth-based differentiation of microbial function through sediment-hosted aquifers and enrichment of novel symbionts in the deep terrestrial subsurface.</title>
        <authorList>
            <person name="Probst A.J."/>
            <person name="Ladd B."/>
            <person name="Jarett J.K."/>
            <person name="Geller-Mcgrath D.E."/>
            <person name="Sieber C.M."/>
            <person name="Emerson J.B."/>
            <person name="Anantharaman K."/>
            <person name="Thomas B.C."/>
            <person name="Malmstrom R."/>
            <person name="Stieglmeier M."/>
            <person name="Klingl A."/>
            <person name="Woyke T."/>
            <person name="Ryan C.M."/>
            <person name="Banfield J.F."/>
        </authorList>
    </citation>
    <scope>NUCLEOTIDE SEQUENCE [LARGE SCALE GENOMIC DNA]</scope>
    <source>
        <strain evidence="1">CG17_big_fil_post_rev_8_21_14_2_50_48_46</strain>
    </source>
</reference>
<sequence length="346" mass="36378">MVRQHRPTLFQPLKLWSVLLLGGLIGLTSCQPPSLLNLAPFSPITETQYETAPSPSEMQIDTKMAETSSAQLKLLIKTPSKTWQTQSNTSGSPNAMASEIASFKLYLVDSGSTPNGPLTASYGPFQISANLTAGQQNLVFNHLRSSNQAYYVAILALDSQGQNLTQLNSACSINGENVSVSTQGGNGQGQLVVGSAPTYTVSSSAALEVSLNLRDAIGASLDTQLSVIDGSSYQANDIAYFRAYLVDSNTGTPQISYGPFSINANLYNNTQSISILNLMPGSYYVALAAFNAQDTNLTNSSLLVNGQAAAVSTDGGDAPVDPGKITIGSDYSVSNSAALQVQLNLL</sequence>
<proteinExistence type="predicted"/>
<protein>
    <submittedName>
        <fullName evidence="1">Uncharacterized protein</fullName>
    </submittedName>
</protein>
<dbReference type="Proteomes" id="UP000231019">
    <property type="component" value="Unassembled WGS sequence"/>
</dbReference>
<name>A0A2M7FYH7_9BACT</name>
<evidence type="ECO:0000313" key="1">
    <source>
        <dbReference type="EMBL" id="PIW14302.1"/>
    </source>
</evidence>
<evidence type="ECO:0000313" key="2">
    <source>
        <dbReference type="Proteomes" id="UP000231019"/>
    </source>
</evidence>
<dbReference type="AlphaFoldDB" id="A0A2M7FYH7"/>
<organism evidence="1 2">
    <name type="scientific">bacterium (Candidatus Blackallbacteria) CG17_big_fil_post_rev_8_21_14_2_50_48_46</name>
    <dbReference type="NCBI Taxonomy" id="2014261"/>
    <lineage>
        <taxon>Bacteria</taxon>
        <taxon>Candidatus Blackallbacteria</taxon>
    </lineage>
</organism>
<dbReference type="EMBL" id="PFFQ01000061">
    <property type="protein sequence ID" value="PIW14302.1"/>
    <property type="molecule type" value="Genomic_DNA"/>
</dbReference>
<gene>
    <name evidence="1" type="ORF">COW36_22055</name>
</gene>
<dbReference type="PROSITE" id="PS51257">
    <property type="entry name" value="PROKAR_LIPOPROTEIN"/>
    <property type="match status" value="1"/>
</dbReference>
<comment type="caution">
    <text evidence="1">The sequence shown here is derived from an EMBL/GenBank/DDBJ whole genome shotgun (WGS) entry which is preliminary data.</text>
</comment>
<accession>A0A2M7FYH7</accession>